<dbReference type="RefSeq" id="WP_022769427.1">
    <property type="nucleotide sequence ID" value="NC_022575.1"/>
</dbReference>
<dbReference type="HOGENOM" id="CLU_2194043_0_0_14"/>
<accession>U5NCF3</accession>
<proteinExistence type="predicted"/>
<evidence type="ECO:0000313" key="2">
    <source>
        <dbReference type="Proteomes" id="UP000017119"/>
    </source>
</evidence>
<sequence length="108" mass="12357">MKSFYLYLFKGLPFLSLGSLPLITFYSLGRDTSFNLETLKEKKTRVHLYIEGLKLVNNQESTATSINSKNSFRQASQQIFQVSSENTKKGNTPSLVFELNLENLDKKK</sequence>
<dbReference type="Proteomes" id="UP000017119">
    <property type="component" value="Chromosome"/>
</dbReference>
<dbReference type="EMBL" id="CP006771">
    <property type="protein sequence ID" value="AGX89000.1"/>
    <property type="molecule type" value="Genomic_DNA"/>
</dbReference>
<protein>
    <submittedName>
        <fullName evidence="1">Uncharacterized protein</fullName>
    </submittedName>
</protein>
<name>U5NCF3_9MOLU</name>
<evidence type="ECO:0000313" key="1">
    <source>
        <dbReference type="EMBL" id="AGX89000.1"/>
    </source>
</evidence>
<dbReference type="AlphaFoldDB" id="U5NCF3"/>
<keyword evidence="2" id="KW-1185">Reference proteome</keyword>
<dbReference type="KEGG" id="mpv:PRV_01190"/>
<organism evidence="1 2">
    <name type="scientific">Mycoplasma parvum str. Indiana</name>
    <dbReference type="NCBI Taxonomy" id="1403316"/>
    <lineage>
        <taxon>Bacteria</taxon>
        <taxon>Bacillati</taxon>
        <taxon>Mycoplasmatota</taxon>
        <taxon>Mollicutes</taxon>
        <taxon>Mycoplasmataceae</taxon>
        <taxon>Mycoplasma</taxon>
    </lineage>
</organism>
<dbReference type="STRING" id="1403316.PRV_01190"/>
<dbReference type="PATRIC" id="fig|1403316.3.peg.209"/>
<reference evidence="1 2" key="1">
    <citation type="journal article" date="2013" name="Genome Announc.">
        <title>Genome Sequence of Mycoplasma parvum (Formerly Eperythrozoon parvum), a Diminutive Hemoplasma of the Pig.</title>
        <authorList>
            <person name="do Nascimento N.C."/>
            <person name="Dos Santos A.P."/>
            <person name="Chu Y."/>
            <person name="Guimaraes A.M."/>
            <person name="Pagliaro A."/>
            <person name="Messick J.B."/>
        </authorList>
    </citation>
    <scope>NUCLEOTIDE SEQUENCE [LARGE SCALE GENOMIC DNA]</scope>
    <source>
        <strain evidence="1 2">Indiana</strain>
    </source>
</reference>
<gene>
    <name evidence="1" type="ORF">PRV_01190</name>
</gene>